<feature type="signal peptide" evidence="1">
    <location>
        <begin position="1"/>
        <end position="23"/>
    </location>
</feature>
<feature type="domain" description="SPOR" evidence="2">
    <location>
        <begin position="49"/>
        <end position="118"/>
    </location>
</feature>
<dbReference type="Proteomes" id="UP001497527">
    <property type="component" value="Unassembled WGS sequence"/>
</dbReference>
<dbReference type="EMBL" id="CAXJIO010000014">
    <property type="protein sequence ID" value="CAL2104027.1"/>
    <property type="molecule type" value="Genomic_DNA"/>
</dbReference>
<reference evidence="3 4" key="1">
    <citation type="submission" date="2024-05" db="EMBL/GenBank/DDBJ databases">
        <authorList>
            <person name="Duchaud E."/>
        </authorList>
    </citation>
    <scope>NUCLEOTIDE SEQUENCE [LARGE SCALE GENOMIC DNA]</scope>
    <source>
        <strain evidence="3">Ena-SAMPLE-TAB-13-05-2024-13:56:06:370-140308</strain>
    </source>
</reference>
<name>A0ABP1F6P9_9FLAO</name>
<dbReference type="InterPro" id="IPR007730">
    <property type="entry name" value="SPOR-like_dom"/>
</dbReference>
<protein>
    <submittedName>
        <fullName evidence="3">SPOR domain-containing protein</fullName>
    </submittedName>
</protein>
<comment type="caution">
    <text evidence="3">The sequence shown here is derived from an EMBL/GenBank/DDBJ whole genome shotgun (WGS) entry which is preliminary data.</text>
</comment>
<accession>A0ABP1F6P9</accession>
<gene>
    <name evidence="3" type="ORF">T190423A01A_50275</name>
</gene>
<evidence type="ECO:0000256" key="1">
    <source>
        <dbReference type="SAM" id="SignalP"/>
    </source>
</evidence>
<evidence type="ECO:0000313" key="3">
    <source>
        <dbReference type="EMBL" id="CAL2104027.1"/>
    </source>
</evidence>
<evidence type="ECO:0000259" key="2">
    <source>
        <dbReference type="Pfam" id="PF05036"/>
    </source>
</evidence>
<organism evidence="3 4">
    <name type="scientific">Tenacibaculum polynesiense</name>
    <dbReference type="NCBI Taxonomy" id="3137857"/>
    <lineage>
        <taxon>Bacteria</taxon>
        <taxon>Pseudomonadati</taxon>
        <taxon>Bacteroidota</taxon>
        <taxon>Flavobacteriia</taxon>
        <taxon>Flavobacteriales</taxon>
        <taxon>Flavobacteriaceae</taxon>
        <taxon>Tenacibaculum</taxon>
    </lineage>
</organism>
<dbReference type="RefSeq" id="WP_348718002.1">
    <property type="nucleotide sequence ID" value="NZ_CAXJIO010000014.1"/>
</dbReference>
<keyword evidence="4" id="KW-1185">Reference proteome</keyword>
<proteinExistence type="predicted"/>
<feature type="chain" id="PRO_5045278603" evidence="1">
    <location>
        <begin position="24"/>
        <end position="120"/>
    </location>
</feature>
<sequence>MKKPQLISSILIVLFFSVYSATAQSKLTNDKSINSLIEKKREFNKQNKKGFRIQLYNGLERTAKSIQGRFRVEYPNVRTKLSYDSPEWKIQVGNYKTRLDADRALNKIREKFSGAIVVPL</sequence>
<dbReference type="Pfam" id="PF05036">
    <property type="entry name" value="SPOR"/>
    <property type="match status" value="1"/>
</dbReference>
<evidence type="ECO:0000313" key="4">
    <source>
        <dbReference type="Proteomes" id="UP001497527"/>
    </source>
</evidence>
<keyword evidence="1" id="KW-0732">Signal</keyword>